<gene>
    <name evidence="2" type="primary">yfdE_2</name>
    <name evidence="2" type="ORF">A3Q41_03967</name>
</gene>
<keyword evidence="2" id="KW-0808">Transferase</keyword>
<proteinExistence type="predicted"/>
<reference evidence="3" key="2">
    <citation type="submission" date="2016-04" db="EMBL/GenBank/DDBJ databases">
        <title>Complete Genome and Plasmid Sequences for Rhodococcus fascians D188 and Draft Sequences for Rhodococcus spp. Isolates PBTS 1 and PBTS 2.</title>
        <authorList>
            <person name="Stamer R."/>
            <person name="Vereecke D."/>
            <person name="Zhang Y."/>
            <person name="Schilkey F."/>
            <person name="Devitt N."/>
            <person name="Randall J."/>
        </authorList>
    </citation>
    <scope>NUCLEOTIDE SEQUENCE [LARGE SCALE GENOMIC DNA]</scope>
    <source>
        <strain evidence="3">PBTS2</strain>
    </source>
</reference>
<dbReference type="InterPro" id="IPR050509">
    <property type="entry name" value="CoA-transferase_III"/>
</dbReference>
<evidence type="ECO:0000313" key="2">
    <source>
        <dbReference type="EMBL" id="AMY25249.1"/>
    </source>
</evidence>
<dbReference type="Pfam" id="PF02515">
    <property type="entry name" value="CoA_transf_3"/>
    <property type="match status" value="1"/>
</dbReference>
<dbReference type="SUPFAM" id="SSF89796">
    <property type="entry name" value="CoA-transferase family III (CaiB/BaiF)"/>
    <property type="match status" value="2"/>
</dbReference>
<dbReference type="Proteomes" id="UP000076038">
    <property type="component" value="Chromosome"/>
</dbReference>
<dbReference type="InterPro" id="IPR023606">
    <property type="entry name" value="CoA-Trfase_III_dom_1_sf"/>
</dbReference>
<dbReference type="InterPro" id="IPR003673">
    <property type="entry name" value="CoA-Trfase_fam_III"/>
</dbReference>
<feature type="signal peptide" evidence="1">
    <location>
        <begin position="1"/>
        <end position="21"/>
    </location>
</feature>
<dbReference type="OrthoDB" id="9058532at2"/>
<sequence length="442" mass="46039">MQGTSGTTGYLASTLPVAALAAESVGALGTAVARLQCALGSVTTDSETVTPTASMARIAASFMGDTVLRIDGEPVQGFADLSGFFPVSDGWVRTHANYPHHREALLGVVGLGGAGSAESIDVFGNRLRGMSGFELEELCAASGALAVRVRTEEQWSAHPAGIAASSGPVVTRSAADPAARVRIPSFRLLSSLRPHGADYPLAGIRVLDLTRVIAGPVATRALALLGADVLRVDSPRHPELPWQHLENGQGKRSALLDLDTAEGLDRMLGLLDSADVLVTGYRPGALDRFGLEHRADLVHGRISAWGTEDPWSRRRGFDSLVQAACGISVLEGRDGRPGRLPAQALDHASGYLLAAGIVSELAARVEGSGTAAPVDVALAATAAWLTGLPGRDPEHGPAALPPPECVVTHGSVTAARPVFDCYSDYAYPAHVWGSDEAGWLPR</sequence>
<dbReference type="KEGG" id="rhs:A3Q41_03967"/>
<dbReference type="PANTHER" id="PTHR48228">
    <property type="entry name" value="SUCCINYL-COA--D-CITRAMALATE COA-TRANSFERASE"/>
    <property type="match status" value="1"/>
</dbReference>
<keyword evidence="3" id="KW-1185">Reference proteome</keyword>
<name>A0A143QQN0_RHOFA</name>
<reference evidence="2 3" key="1">
    <citation type="journal article" date="2016" name="Genome Announc.">
        <title>Complete Genome and Plasmid Sequences for Rhodococcus fascians D188 and Draft Sequences for Rhodococcus Isolates PBTS 1 and PBTS 2.</title>
        <authorList>
            <person name="Stamler R.A."/>
            <person name="Vereecke D."/>
            <person name="Zhang Y."/>
            <person name="Schilkey F."/>
            <person name="Devitt N."/>
            <person name="Randall J.J."/>
        </authorList>
    </citation>
    <scope>NUCLEOTIDE SEQUENCE [LARGE SCALE GENOMIC DNA]</scope>
    <source>
        <strain evidence="2 3">PBTS2</strain>
    </source>
</reference>
<dbReference type="PATRIC" id="fig|1653479.3.peg.4022"/>
<dbReference type="AlphaFoldDB" id="A0A143QQN0"/>
<dbReference type="Gene3D" id="3.40.50.10540">
    <property type="entry name" value="Crotonobetainyl-coa:carnitine coa-transferase, domain 1"/>
    <property type="match status" value="1"/>
</dbReference>
<feature type="chain" id="PRO_5039341999" evidence="1">
    <location>
        <begin position="22"/>
        <end position="442"/>
    </location>
</feature>
<organism evidence="2 3">
    <name type="scientific">Rhodococcoides fascians</name>
    <name type="common">Rhodococcus fascians</name>
    <dbReference type="NCBI Taxonomy" id="1828"/>
    <lineage>
        <taxon>Bacteria</taxon>
        <taxon>Bacillati</taxon>
        <taxon>Actinomycetota</taxon>
        <taxon>Actinomycetes</taxon>
        <taxon>Mycobacteriales</taxon>
        <taxon>Nocardiaceae</taxon>
        <taxon>Rhodococcoides</taxon>
    </lineage>
</organism>
<accession>A0A143QQN0</accession>
<dbReference type="GO" id="GO:0016740">
    <property type="term" value="F:transferase activity"/>
    <property type="evidence" value="ECO:0007669"/>
    <property type="project" value="UniProtKB-KW"/>
</dbReference>
<dbReference type="PANTHER" id="PTHR48228:SF4">
    <property type="entry name" value="BLR3030 PROTEIN"/>
    <property type="match status" value="1"/>
</dbReference>
<evidence type="ECO:0000313" key="3">
    <source>
        <dbReference type="Proteomes" id="UP000076038"/>
    </source>
</evidence>
<dbReference type="RefSeq" id="WP_063216667.1">
    <property type="nucleotide sequence ID" value="NZ_CP015220.1"/>
</dbReference>
<keyword evidence="1" id="KW-0732">Signal</keyword>
<dbReference type="EC" id="2.8.3.19" evidence="2"/>
<dbReference type="EMBL" id="CP015220">
    <property type="protein sequence ID" value="AMY25249.1"/>
    <property type="molecule type" value="Genomic_DNA"/>
</dbReference>
<evidence type="ECO:0000256" key="1">
    <source>
        <dbReference type="SAM" id="SignalP"/>
    </source>
</evidence>
<protein>
    <submittedName>
        <fullName evidence="2">Acetyl-CoA:oxalate CoA-transferase</fullName>
        <ecNumber evidence="2">2.8.3.19</ecNumber>
    </submittedName>
</protein>